<sequence>MECDEGKRKINEEEAEVIDEKPAGSEKEVAINNNIAIKLDKDGEKELFSSEAEVISDVNEEKITCAVKGLNTEDKEYSEKGSIVGDQPLIKTNTIEELKQKLEKKEFLFKPRLSNDNSPTSPTKQLPGEDFYETMIPETRTPPLLNDNGLIVPRKPINPVREDPSRQNLHKELLFNQKMGKNVLNQKSELQRAWEKHKDNVAKKQMEHNVAETTPELEKVIADRARRLENPIKQESEDDKVINKEFLQARMKLKSRSDSS</sequence>
<dbReference type="InterPro" id="IPR009533">
    <property type="entry name" value="FAM107"/>
</dbReference>
<name>A0ABD1F872_HYPHA</name>
<comment type="caution">
    <text evidence="3">The sequence shown here is derived from an EMBL/GenBank/DDBJ whole genome shotgun (WGS) entry which is preliminary data.</text>
</comment>
<dbReference type="Pfam" id="PF06625">
    <property type="entry name" value="DUF1151"/>
    <property type="match status" value="1"/>
</dbReference>
<reference evidence="3 4" key="1">
    <citation type="submission" date="2024-05" db="EMBL/GenBank/DDBJ databases">
        <title>Genetic variation in Jamaican populations of the coffee berry borer (Hypothenemus hampei).</title>
        <authorList>
            <person name="Errbii M."/>
            <person name="Myrie A."/>
        </authorList>
    </citation>
    <scope>NUCLEOTIDE SEQUENCE [LARGE SCALE GENOMIC DNA]</scope>
    <source>
        <strain evidence="3">JA-Hopewell-2020-01-JO</strain>
        <tissue evidence="3">Whole body</tissue>
    </source>
</reference>
<evidence type="ECO:0000313" key="4">
    <source>
        <dbReference type="Proteomes" id="UP001566132"/>
    </source>
</evidence>
<accession>A0ABD1F872</accession>
<dbReference type="PANTHER" id="PTHR16768:SF5">
    <property type="entry name" value="FI14214P"/>
    <property type="match status" value="1"/>
</dbReference>
<dbReference type="EMBL" id="JBDJPC010000002">
    <property type="protein sequence ID" value="KAL1512885.1"/>
    <property type="molecule type" value="Genomic_DNA"/>
</dbReference>
<gene>
    <name evidence="3" type="ORF">ABEB36_002393</name>
</gene>
<proteinExistence type="predicted"/>
<evidence type="ECO:0000256" key="1">
    <source>
        <dbReference type="ARBA" id="ARBA00023054"/>
    </source>
</evidence>
<organism evidence="3 4">
    <name type="scientific">Hypothenemus hampei</name>
    <name type="common">Coffee berry borer</name>
    <dbReference type="NCBI Taxonomy" id="57062"/>
    <lineage>
        <taxon>Eukaryota</taxon>
        <taxon>Metazoa</taxon>
        <taxon>Ecdysozoa</taxon>
        <taxon>Arthropoda</taxon>
        <taxon>Hexapoda</taxon>
        <taxon>Insecta</taxon>
        <taxon>Pterygota</taxon>
        <taxon>Neoptera</taxon>
        <taxon>Endopterygota</taxon>
        <taxon>Coleoptera</taxon>
        <taxon>Polyphaga</taxon>
        <taxon>Cucujiformia</taxon>
        <taxon>Curculionidae</taxon>
        <taxon>Scolytinae</taxon>
        <taxon>Hypothenemus</taxon>
    </lineage>
</organism>
<dbReference type="PANTHER" id="PTHR16768">
    <property type="entry name" value="DOWN REGULATED IN RENAL CARCINOMA 1/TU3A"/>
    <property type="match status" value="1"/>
</dbReference>
<dbReference type="AlphaFoldDB" id="A0ABD1F872"/>
<keyword evidence="4" id="KW-1185">Reference proteome</keyword>
<feature type="region of interest" description="Disordered" evidence="2">
    <location>
        <begin position="139"/>
        <end position="165"/>
    </location>
</feature>
<evidence type="ECO:0000256" key="2">
    <source>
        <dbReference type="SAM" id="MobiDB-lite"/>
    </source>
</evidence>
<keyword evidence="1" id="KW-0175">Coiled coil</keyword>
<dbReference type="Proteomes" id="UP001566132">
    <property type="component" value="Unassembled WGS sequence"/>
</dbReference>
<protein>
    <submittedName>
        <fullName evidence="3">Uncharacterized protein</fullName>
    </submittedName>
</protein>
<feature type="region of interest" description="Disordered" evidence="2">
    <location>
        <begin position="1"/>
        <end position="25"/>
    </location>
</feature>
<evidence type="ECO:0000313" key="3">
    <source>
        <dbReference type="EMBL" id="KAL1512885.1"/>
    </source>
</evidence>